<dbReference type="RefSeq" id="WP_091198258.1">
    <property type="nucleotide sequence ID" value="NZ_FOVE01000030.1"/>
</dbReference>
<evidence type="ECO:0000313" key="7">
    <source>
        <dbReference type="EMBL" id="SFO04019.1"/>
    </source>
</evidence>
<dbReference type="FunFam" id="3.40.50.720:FF:000203">
    <property type="entry name" value="D-3-phosphoglycerate dehydrogenase (SerA)"/>
    <property type="match status" value="1"/>
</dbReference>
<dbReference type="PANTHER" id="PTHR43761">
    <property type="entry name" value="D-ISOMER SPECIFIC 2-HYDROXYACID DEHYDROGENASE FAMILY PROTEIN (AFU_ORTHOLOGUE AFUA_1G13630)"/>
    <property type="match status" value="1"/>
</dbReference>
<evidence type="ECO:0000256" key="4">
    <source>
        <dbReference type="RuleBase" id="RU003719"/>
    </source>
</evidence>
<dbReference type="InterPro" id="IPR050418">
    <property type="entry name" value="D-iso_2-hydroxyacid_DH_PdxB"/>
</dbReference>
<proteinExistence type="inferred from homology"/>
<dbReference type="STRING" id="83765.SAMN05660284_02778"/>
<dbReference type="Gene3D" id="3.40.50.720">
    <property type="entry name" value="NAD(P)-binding Rossmann-like Domain"/>
    <property type="match status" value="2"/>
</dbReference>
<dbReference type="SUPFAM" id="SSF52283">
    <property type="entry name" value="Formate/glycerate dehydrogenase catalytic domain-like"/>
    <property type="match status" value="1"/>
</dbReference>
<reference evidence="8" key="1">
    <citation type="submission" date="2016-10" db="EMBL/GenBank/DDBJ databases">
        <authorList>
            <person name="Varghese N."/>
            <person name="Submissions S."/>
        </authorList>
    </citation>
    <scope>NUCLEOTIDE SEQUENCE [LARGE SCALE GENOMIC DNA]</scope>
    <source>
        <strain evidence="8">DSM 6150</strain>
    </source>
</reference>
<feature type="domain" description="D-isomer specific 2-hydroxyacid dehydrogenase catalytic" evidence="5">
    <location>
        <begin position="16"/>
        <end position="316"/>
    </location>
</feature>
<gene>
    <name evidence="7" type="ORF">SAMN05660284_02778</name>
</gene>
<dbReference type="InterPro" id="IPR036291">
    <property type="entry name" value="NAD(P)-bd_dom_sf"/>
</dbReference>
<dbReference type="InterPro" id="IPR006139">
    <property type="entry name" value="D-isomer_2_OHA_DH_cat_dom"/>
</dbReference>
<sequence length="316" mass="34170">MHNVLFLNGQSAQVAEIMQGYALEGFELAVHSSNCSEEDKKALIRDAEFLLLHPADISAPVLQAARKLKHIQLLTAGYDKVDIRAARELGITVSTNGGANAWAVAEHTIALLLALYKKLLQCDQSVRAGTWRKPVTGGNTFEVAGKTVGLVGVGNIGSKVAKRLKAFETEIIFCDRGSANGDEFGGTRVDLKTLLSQSDIISFHLPLTDATRGMIGVAELDMMKSSAVLLNTSRAELVDEEALEIALREGWIAGAGLDVFYEEPVPANCGLLELDNVVLTPHTAGHSHEGWFRRARFAWENIQRVAAGEQPASQVK</sequence>
<dbReference type="Pfam" id="PF02826">
    <property type="entry name" value="2-Hacid_dh_C"/>
    <property type="match status" value="1"/>
</dbReference>
<dbReference type="GO" id="GO:0016616">
    <property type="term" value="F:oxidoreductase activity, acting on the CH-OH group of donors, NAD or NADP as acceptor"/>
    <property type="evidence" value="ECO:0007669"/>
    <property type="project" value="InterPro"/>
</dbReference>
<dbReference type="Proteomes" id="UP000242869">
    <property type="component" value="Unassembled WGS sequence"/>
</dbReference>
<evidence type="ECO:0000256" key="3">
    <source>
        <dbReference type="ARBA" id="ARBA00023027"/>
    </source>
</evidence>
<evidence type="ECO:0000256" key="1">
    <source>
        <dbReference type="ARBA" id="ARBA00005854"/>
    </source>
</evidence>
<comment type="similarity">
    <text evidence="1 4">Belongs to the D-isomer specific 2-hydroxyacid dehydrogenase family.</text>
</comment>
<organism evidence="7 8">
    <name type="scientific">Formivibrio citricus</name>
    <dbReference type="NCBI Taxonomy" id="83765"/>
    <lineage>
        <taxon>Bacteria</taxon>
        <taxon>Pseudomonadati</taxon>
        <taxon>Pseudomonadota</taxon>
        <taxon>Betaproteobacteria</taxon>
        <taxon>Neisseriales</taxon>
        <taxon>Chitinibacteraceae</taxon>
        <taxon>Formivibrio</taxon>
    </lineage>
</organism>
<protein>
    <submittedName>
        <fullName evidence="7">D-3-phosphoglycerate dehydrogenase</fullName>
    </submittedName>
</protein>
<accession>A0A1I5DXR8</accession>
<evidence type="ECO:0000256" key="2">
    <source>
        <dbReference type="ARBA" id="ARBA00023002"/>
    </source>
</evidence>
<dbReference type="InterPro" id="IPR006140">
    <property type="entry name" value="D-isomer_DH_NAD-bd"/>
</dbReference>
<dbReference type="PROSITE" id="PS00670">
    <property type="entry name" value="D_2_HYDROXYACID_DH_2"/>
    <property type="match status" value="1"/>
</dbReference>
<dbReference type="InterPro" id="IPR029753">
    <property type="entry name" value="D-isomer_DH_CS"/>
</dbReference>
<dbReference type="OrthoDB" id="9805416at2"/>
<evidence type="ECO:0000259" key="6">
    <source>
        <dbReference type="Pfam" id="PF02826"/>
    </source>
</evidence>
<evidence type="ECO:0000259" key="5">
    <source>
        <dbReference type="Pfam" id="PF00389"/>
    </source>
</evidence>
<dbReference type="SUPFAM" id="SSF51735">
    <property type="entry name" value="NAD(P)-binding Rossmann-fold domains"/>
    <property type="match status" value="1"/>
</dbReference>
<feature type="domain" description="D-isomer specific 2-hydroxyacid dehydrogenase NAD-binding" evidence="6">
    <location>
        <begin position="109"/>
        <end position="284"/>
    </location>
</feature>
<dbReference type="GO" id="GO:0051287">
    <property type="term" value="F:NAD binding"/>
    <property type="evidence" value="ECO:0007669"/>
    <property type="project" value="InterPro"/>
</dbReference>
<dbReference type="CDD" id="cd12175">
    <property type="entry name" value="2-Hacid_dh_11"/>
    <property type="match status" value="1"/>
</dbReference>
<dbReference type="AlphaFoldDB" id="A0A1I5DXR8"/>
<name>A0A1I5DXR8_9NEIS</name>
<dbReference type="EMBL" id="FOVE01000030">
    <property type="protein sequence ID" value="SFO04019.1"/>
    <property type="molecule type" value="Genomic_DNA"/>
</dbReference>
<keyword evidence="8" id="KW-1185">Reference proteome</keyword>
<dbReference type="Pfam" id="PF00389">
    <property type="entry name" value="2-Hacid_dh"/>
    <property type="match status" value="1"/>
</dbReference>
<keyword evidence="2 4" id="KW-0560">Oxidoreductase</keyword>
<evidence type="ECO:0000313" key="8">
    <source>
        <dbReference type="Proteomes" id="UP000242869"/>
    </source>
</evidence>
<dbReference type="PANTHER" id="PTHR43761:SF1">
    <property type="entry name" value="D-ISOMER SPECIFIC 2-HYDROXYACID DEHYDROGENASE CATALYTIC DOMAIN-CONTAINING PROTEIN-RELATED"/>
    <property type="match status" value="1"/>
</dbReference>
<keyword evidence="3" id="KW-0520">NAD</keyword>